<evidence type="ECO:0000313" key="7">
    <source>
        <dbReference type="Proteomes" id="UP001148313"/>
    </source>
</evidence>
<dbReference type="InterPro" id="IPR000847">
    <property type="entry name" value="LysR_HTH_N"/>
</dbReference>
<proteinExistence type="inferred from homology"/>
<dbReference type="EMBL" id="JAPJZH010000011">
    <property type="protein sequence ID" value="MDA4847162.1"/>
    <property type="molecule type" value="Genomic_DNA"/>
</dbReference>
<keyword evidence="4" id="KW-0804">Transcription</keyword>
<evidence type="ECO:0000256" key="1">
    <source>
        <dbReference type="ARBA" id="ARBA00009437"/>
    </source>
</evidence>
<organism evidence="6 7">
    <name type="scientific">Hoeflea poritis</name>
    <dbReference type="NCBI Taxonomy" id="2993659"/>
    <lineage>
        <taxon>Bacteria</taxon>
        <taxon>Pseudomonadati</taxon>
        <taxon>Pseudomonadota</taxon>
        <taxon>Alphaproteobacteria</taxon>
        <taxon>Hyphomicrobiales</taxon>
        <taxon>Rhizobiaceae</taxon>
        <taxon>Hoeflea</taxon>
    </lineage>
</organism>
<gene>
    <name evidence="6" type="ORF">OOZ53_17515</name>
</gene>
<keyword evidence="3" id="KW-0238">DNA-binding</keyword>
<evidence type="ECO:0000259" key="5">
    <source>
        <dbReference type="PROSITE" id="PS50931"/>
    </source>
</evidence>
<comment type="similarity">
    <text evidence="1">Belongs to the LysR transcriptional regulatory family.</text>
</comment>
<dbReference type="SUPFAM" id="SSF46785">
    <property type="entry name" value="Winged helix' DNA-binding domain"/>
    <property type="match status" value="1"/>
</dbReference>
<accession>A0ABT4VSW3</accession>
<reference evidence="6" key="1">
    <citation type="submission" date="2022-11" db="EMBL/GenBank/DDBJ databases">
        <title>Hoeflea poritis sp. nov., isolated from scleractinian coral Porites lutea.</title>
        <authorList>
            <person name="Zhang G."/>
            <person name="Wei Q."/>
            <person name="Cai L."/>
        </authorList>
    </citation>
    <scope>NUCLEOTIDE SEQUENCE</scope>
    <source>
        <strain evidence="6">E7-10</strain>
    </source>
</reference>
<evidence type="ECO:0000256" key="4">
    <source>
        <dbReference type="ARBA" id="ARBA00023163"/>
    </source>
</evidence>
<sequence>MTVSIRSMRYFVTALAHGNISQAAAELNIAASAVGTAIDQIEAQLQLKLVNRHRSRGIAATASGRVMERKFRHLLEEYEEVMAEGAELKQSLKGDLRIGYYAPVAPAFMPTLLFRLAGPDGQTTFHLEECDNDRAQSGLLSGDFDAILFVSDAALPQIEFDVLTAAPAYCLVSAEHPFAQQRSVDLKDLVREPIIVLNRPAVSDYYRRLFEETGQSPATLAYANSTEMVRSLVGAGLGCAVLNMLPIADVSYAGDRLSAVPIRNDLQPLSLSIGYDKTSPRRIVNHFADACRSYFRDGPGSRHVIAA</sequence>
<dbReference type="InterPro" id="IPR036390">
    <property type="entry name" value="WH_DNA-bd_sf"/>
</dbReference>
<evidence type="ECO:0000256" key="3">
    <source>
        <dbReference type="ARBA" id="ARBA00023125"/>
    </source>
</evidence>
<keyword evidence="2" id="KW-0805">Transcription regulation</keyword>
<dbReference type="PANTHER" id="PTHR30346:SF0">
    <property type="entry name" value="HCA OPERON TRANSCRIPTIONAL ACTIVATOR HCAR"/>
    <property type="match status" value="1"/>
</dbReference>
<dbReference type="Proteomes" id="UP001148313">
    <property type="component" value="Unassembled WGS sequence"/>
</dbReference>
<dbReference type="SUPFAM" id="SSF53850">
    <property type="entry name" value="Periplasmic binding protein-like II"/>
    <property type="match status" value="1"/>
</dbReference>
<dbReference type="RefSeq" id="WP_271090969.1">
    <property type="nucleotide sequence ID" value="NZ_JAPJZH010000011.1"/>
</dbReference>
<dbReference type="Pfam" id="PF00126">
    <property type="entry name" value="HTH_1"/>
    <property type="match status" value="1"/>
</dbReference>
<keyword evidence="7" id="KW-1185">Reference proteome</keyword>
<dbReference type="Pfam" id="PF03466">
    <property type="entry name" value="LysR_substrate"/>
    <property type="match status" value="1"/>
</dbReference>
<dbReference type="InterPro" id="IPR005119">
    <property type="entry name" value="LysR_subst-bd"/>
</dbReference>
<comment type="caution">
    <text evidence="6">The sequence shown here is derived from an EMBL/GenBank/DDBJ whole genome shotgun (WGS) entry which is preliminary data.</text>
</comment>
<dbReference type="InterPro" id="IPR036388">
    <property type="entry name" value="WH-like_DNA-bd_sf"/>
</dbReference>
<dbReference type="PANTHER" id="PTHR30346">
    <property type="entry name" value="TRANSCRIPTIONAL DUAL REGULATOR HCAR-RELATED"/>
    <property type="match status" value="1"/>
</dbReference>
<name>A0ABT4VSW3_9HYPH</name>
<evidence type="ECO:0000256" key="2">
    <source>
        <dbReference type="ARBA" id="ARBA00023015"/>
    </source>
</evidence>
<evidence type="ECO:0000313" key="6">
    <source>
        <dbReference type="EMBL" id="MDA4847162.1"/>
    </source>
</evidence>
<dbReference type="PROSITE" id="PS50931">
    <property type="entry name" value="HTH_LYSR"/>
    <property type="match status" value="1"/>
</dbReference>
<protein>
    <submittedName>
        <fullName evidence="6">LysR family transcriptional regulator</fullName>
    </submittedName>
</protein>
<feature type="domain" description="HTH lysR-type" evidence="5">
    <location>
        <begin position="1"/>
        <end position="61"/>
    </location>
</feature>
<dbReference type="Gene3D" id="3.40.190.10">
    <property type="entry name" value="Periplasmic binding protein-like II"/>
    <property type="match status" value="2"/>
</dbReference>
<dbReference type="Gene3D" id="1.10.10.10">
    <property type="entry name" value="Winged helix-like DNA-binding domain superfamily/Winged helix DNA-binding domain"/>
    <property type="match status" value="1"/>
</dbReference>